<keyword evidence="2" id="KW-1185">Reference proteome</keyword>
<gene>
    <name evidence="1" type="ORF">EST38_g11794</name>
</gene>
<reference evidence="1 2" key="1">
    <citation type="submission" date="2019-01" db="EMBL/GenBank/DDBJ databases">
        <title>Draft genome sequence of Psathyrella aberdarensis IHI B618.</title>
        <authorList>
            <person name="Buettner E."/>
            <person name="Kellner H."/>
        </authorList>
    </citation>
    <scope>NUCLEOTIDE SEQUENCE [LARGE SCALE GENOMIC DNA]</scope>
    <source>
        <strain evidence="1 2">IHI B618</strain>
    </source>
</reference>
<proteinExistence type="predicted"/>
<evidence type="ECO:0000313" key="2">
    <source>
        <dbReference type="Proteomes" id="UP000290288"/>
    </source>
</evidence>
<name>A0A4Q2D410_9AGAR</name>
<comment type="caution">
    <text evidence="1">The sequence shown here is derived from an EMBL/GenBank/DDBJ whole genome shotgun (WGS) entry which is preliminary data.</text>
</comment>
<sequence>MYPVNPLTPNIYIFEILLNIAQHLPFASLAAFSLLPQPAPEVPPLELRRRIHEHLKQYIPSCDIPEFFNILEETGAAITGSFVRRLLLEGNEGDRAFKSGVRDLNLVVERFRQEPITNAMIKYDYDQVQESVGRHYKNVAYSFTQFIKLDEDMDFDSVRLTVAEKGILSVILSAPTTADMTFITANDIISFFPRMMLANECMVVDNAGDIDSIVANLKEQGQRVLDSNRHWKTPCGSFCPMRWRKTFGDEGMVRFRWHARRNVHSPQDLSNSQSWNWRSSAGSIDDDEDAIDRHDIMYRDQLKWRIWNRCENPNCSNAIHAAQRAEFLQP</sequence>
<evidence type="ECO:0000313" key="1">
    <source>
        <dbReference type="EMBL" id="RXW14063.1"/>
    </source>
</evidence>
<protein>
    <submittedName>
        <fullName evidence="1">Uncharacterized protein</fullName>
    </submittedName>
</protein>
<accession>A0A4Q2D410</accession>
<dbReference type="OrthoDB" id="3064716at2759"/>
<organism evidence="1 2">
    <name type="scientific">Candolleomyces aberdarensis</name>
    <dbReference type="NCBI Taxonomy" id="2316362"/>
    <lineage>
        <taxon>Eukaryota</taxon>
        <taxon>Fungi</taxon>
        <taxon>Dikarya</taxon>
        <taxon>Basidiomycota</taxon>
        <taxon>Agaricomycotina</taxon>
        <taxon>Agaricomycetes</taxon>
        <taxon>Agaricomycetidae</taxon>
        <taxon>Agaricales</taxon>
        <taxon>Agaricineae</taxon>
        <taxon>Psathyrellaceae</taxon>
        <taxon>Candolleomyces</taxon>
    </lineage>
</organism>
<dbReference type="AlphaFoldDB" id="A0A4Q2D410"/>
<dbReference type="EMBL" id="SDEE01000773">
    <property type="protein sequence ID" value="RXW14063.1"/>
    <property type="molecule type" value="Genomic_DNA"/>
</dbReference>
<dbReference type="Proteomes" id="UP000290288">
    <property type="component" value="Unassembled WGS sequence"/>
</dbReference>